<protein>
    <submittedName>
        <fullName evidence="7">WD40 repeat protein</fullName>
    </submittedName>
</protein>
<evidence type="ECO:0000256" key="4">
    <source>
        <dbReference type="ARBA" id="ARBA00022840"/>
    </source>
</evidence>
<evidence type="ECO:0000259" key="6">
    <source>
        <dbReference type="PROSITE" id="PS50011"/>
    </source>
</evidence>
<evidence type="ECO:0000256" key="5">
    <source>
        <dbReference type="SAM" id="Phobius"/>
    </source>
</evidence>
<dbReference type="GO" id="GO:0005524">
    <property type="term" value="F:ATP binding"/>
    <property type="evidence" value="ECO:0007669"/>
    <property type="project" value="UniProtKB-KW"/>
</dbReference>
<dbReference type="InterPro" id="IPR000719">
    <property type="entry name" value="Prot_kinase_dom"/>
</dbReference>
<dbReference type="RefSeq" id="WP_184966577.1">
    <property type="nucleotide sequence ID" value="NZ_JACHIN010000008.1"/>
</dbReference>
<dbReference type="PANTHER" id="PTHR43289:SF34">
    <property type="entry name" value="SERINE_THREONINE-PROTEIN KINASE YBDM-RELATED"/>
    <property type="match status" value="1"/>
</dbReference>
<sequence length="1154" mass="122816">MAALTPSDPHRLGGYWLAGRLGAGGQGVVYDAYGPDGERVAIKVPRADSPESRRRLGKEADAARRVAAFCTARVVEVDLGVPYVVSEFVPGRTLREVVAEVGPYAGEGLHRLAVGVATALAAIHRAGVVHRDLKPDNIILGPDGPRVIDFGVAREAGPTTTGPVMGTPNYMAPELFSGRGAGAAADLWSWGLVVLFAARGADAVEPGDPVAVVSEVLGYRADVEGLPEPLGPLVAAALAQEPGRRPGARAVLLALLGLPDGDDAGEGDAALARGGALAATLAGPAAEPGLGAAAEELYGELSERERAAAPEVFLRMADGESVREVTRAELPEEEAVDGLLALFTASGLVSAPGADTYALARPGLVQAWPRLRDWVADNREGLPVQRRLAEAALFWDGHGRKPADLLHGSHLDRTLRWAAAERKDLTLVRLEREFLDAATARSRRRVRLRAMLAGAMAVLLVLALGGLALAEYRRTEVAAQRDAATARALALRAAGLRVNDPKLAMLLSVAAYRLDPGIPETRVALIDSRSQRFTDTFTDPDAAPDVVYATSRDGRLLVAVQSGQARLWDVRAHRQLRQFTGVGAAGKAAITADGKILALQDDRAVRLWDVASGRPIGAAFATGLDATDPGELAFDAGGRLLAVPDAEGGRRWWTVKDRKALRADLYAVDDQGDRGVVTPRRGKVELWDLRANRRIGLPGLPRAEDVESVEISGDGRWLAYAQELSKGAERRLEVRDLKSGGTRRSVIPDGVARTLTFGFGDELIAHWDLLGDTVVQRRSDGQQILRMEMSSDLESVRPDPGDRAIRLVMNGGVIHTVGLAALLDKPVVSGDSLGTGEFAPGGRLLATFARGEVRLWDVARGRPVGVPIAWGDPMLQGKLAFDPTGRRLAVGTDDGVLLIDTGTGTKLTSFRPANPKASSIYGLEFSPDDRTLAIATGGIDGALPLELRDLRSGSSRAADVESEGVTAWRPDGRVLMTATALIDPVKGARLARPRMLGTSLQVYDFSPDGRYLAVWMAGRLVLWDARLTARIDDLPVPPGFEATRLAWSRDGTMLAAYGFGDQIRLWDIGSRQALGTVFDGMTEYGFMEGAAIAFAEDGRTLLSATPEGVLRTHPLDPVRLAKSACQAAGRALTSQEWSHYLPEAEPFPVCPDAG</sequence>
<keyword evidence="5" id="KW-0472">Membrane</keyword>
<evidence type="ECO:0000256" key="2">
    <source>
        <dbReference type="ARBA" id="ARBA00022741"/>
    </source>
</evidence>
<dbReference type="EMBL" id="JACHIN010000008">
    <property type="protein sequence ID" value="MBB5080240.1"/>
    <property type="molecule type" value="Genomic_DNA"/>
</dbReference>
<proteinExistence type="predicted"/>
<dbReference type="AlphaFoldDB" id="A0A7W8A7M9"/>
<accession>A0A7W8A7M9</accession>
<dbReference type="InterPro" id="IPR011009">
    <property type="entry name" value="Kinase-like_dom_sf"/>
</dbReference>
<dbReference type="SUPFAM" id="SSF82171">
    <property type="entry name" value="DPP6 N-terminal domain-like"/>
    <property type="match status" value="1"/>
</dbReference>
<feature type="domain" description="Protein kinase" evidence="6">
    <location>
        <begin position="15"/>
        <end position="256"/>
    </location>
</feature>
<dbReference type="InterPro" id="IPR015943">
    <property type="entry name" value="WD40/YVTN_repeat-like_dom_sf"/>
</dbReference>
<keyword evidence="5" id="KW-0812">Transmembrane</keyword>
<evidence type="ECO:0000256" key="1">
    <source>
        <dbReference type="ARBA" id="ARBA00022679"/>
    </source>
</evidence>
<keyword evidence="3" id="KW-0418">Kinase</keyword>
<feature type="transmembrane region" description="Helical" evidence="5">
    <location>
        <begin position="450"/>
        <end position="470"/>
    </location>
</feature>
<keyword evidence="2" id="KW-0547">Nucleotide-binding</keyword>
<dbReference type="InterPro" id="IPR049052">
    <property type="entry name" value="nSTAND1"/>
</dbReference>
<reference evidence="7 8" key="1">
    <citation type="submission" date="2020-08" db="EMBL/GenBank/DDBJ databases">
        <title>Genomic Encyclopedia of Type Strains, Phase IV (KMG-IV): sequencing the most valuable type-strain genomes for metagenomic binning, comparative biology and taxonomic classification.</title>
        <authorList>
            <person name="Goeker M."/>
        </authorList>
    </citation>
    <scope>NUCLEOTIDE SEQUENCE [LARGE SCALE GENOMIC DNA]</scope>
    <source>
        <strain evidence="7 8">DSM 45385</strain>
    </source>
</reference>
<dbReference type="Pfam" id="PF20703">
    <property type="entry name" value="nSTAND1"/>
    <property type="match status" value="1"/>
</dbReference>
<gene>
    <name evidence="7" type="ORF">HNR40_005727</name>
</gene>
<keyword evidence="1" id="KW-0808">Transferase</keyword>
<dbReference type="InterPro" id="IPR011047">
    <property type="entry name" value="Quinoprotein_ADH-like_sf"/>
</dbReference>
<dbReference type="PANTHER" id="PTHR43289">
    <property type="entry name" value="MITOGEN-ACTIVATED PROTEIN KINASE KINASE KINASE 20-RELATED"/>
    <property type="match status" value="1"/>
</dbReference>
<evidence type="ECO:0000313" key="8">
    <source>
        <dbReference type="Proteomes" id="UP000568380"/>
    </source>
</evidence>
<keyword evidence="5" id="KW-1133">Transmembrane helix</keyword>
<keyword evidence="4" id="KW-0067">ATP-binding</keyword>
<dbReference type="InterPro" id="IPR008271">
    <property type="entry name" value="Ser/Thr_kinase_AS"/>
</dbReference>
<dbReference type="PROSITE" id="PS50011">
    <property type="entry name" value="PROTEIN_KINASE_DOM"/>
    <property type="match status" value="1"/>
</dbReference>
<dbReference type="SMART" id="SM00220">
    <property type="entry name" value="S_TKc"/>
    <property type="match status" value="1"/>
</dbReference>
<dbReference type="Gene3D" id="2.130.10.10">
    <property type="entry name" value="YVTN repeat-like/Quinoprotein amine dehydrogenase"/>
    <property type="match status" value="3"/>
</dbReference>
<evidence type="ECO:0000313" key="7">
    <source>
        <dbReference type="EMBL" id="MBB5080240.1"/>
    </source>
</evidence>
<dbReference type="Pfam" id="PF00069">
    <property type="entry name" value="Pkinase"/>
    <property type="match status" value="1"/>
</dbReference>
<dbReference type="SUPFAM" id="SSF50998">
    <property type="entry name" value="Quinoprotein alcohol dehydrogenase-like"/>
    <property type="match status" value="1"/>
</dbReference>
<dbReference type="Gene3D" id="1.10.510.10">
    <property type="entry name" value="Transferase(Phosphotransferase) domain 1"/>
    <property type="match status" value="1"/>
</dbReference>
<dbReference type="PROSITE" id="PS00108">
    <property type="entry name" value="PROTEIN_KINASE_ST"/>
    <property type="match status" value="1"/>
</dbReference>
<dbReference type="Gene3D" id="3.30.200.20">
    <property type="entry name" value="Phosphorylase Kinase, domain 1"/>
    <property type="match status" value="1"/>
</dbReference>
<keyword evidence="8" id="KW-1185">Reference proteome</keyword>
<dbReference type="Proteomes" id="UP000568380">
    <property type="component" value="Unassembled WGS sequence"/>
</dbReference>
<dbReference type="GO" id="GO:0004674">
    <property type="term" value="F:protein serine/threonine kinase activity"/>
    <property type="evidence" value="ECO:0007669"/>
    <property type="project" value="TreeGrafter"/>
</dbReference>
<dbReference type="CDD" id="cd14014">
    <property type="entry name" value="STKc_PknB_like"/>
    <property type="match status" value="1"/>
</dbReference>
<dbReference type="SUPFAM" id="SSF56112">
    <property type="entry name" value="Protein kinase-like (PK-like)"/>
    <property type="match status" value="1"/>
</dbReference>
<evidence type="ECO:0000256" key="3">
    <source>
        <dbReference type="ARBA" id="ARBA00022777"/>
    </source>
</evidence>
<organism evidence="7 8">
    <name type="scientific">Nonomuraea endophytica</name>
    <dbReference type="NCBI Taxonomy" id="714136"/>
    <lineage>
        <taxon>Bacteria</taxon>
        <taxon>Bacillati</taxon>
        <taxon>Actinomycetota</taxon>
        <taxon>Actinomycetes</taxon>
        <taxon>Streptosporangiales</taxon>
        <taxon>Streptosporangiaceae</taxon>
        <taxon>Nonomuraea</taxon>
    </lineage>
</organism>
<name>A0A7W8A7M9_9ACTN</name>
<comment type="caution">
    <text evidence="7">The sequence shown here is derived from an EMBL/GenBank/DDBJ whole genome shotgun (WGS) entry which is preliminary data.</text>
</comment>